<keyword evidence="3" id="KW-1185">Reference proteome</keyword>
<evidence type="ECO:0000313" key="3">
    <source>
        <dbReference type="Proteomes" id="UP000823775"/>
    </source>
</evidence>
<feature type="transmembrane region" description="Helical" evidence="1">
    <location>
        <begin position="21"/>
        <end position="41"/>
    </location>
</feature>
<feature type="non-terminal residue" evidence="2">
    <location>
        <position position="70"/>
    </location>
</feature>
<gene>
    <name evidence="2" type="ORF">HAX54_020609</name>
</gene>
<dbReference type="EMBL" id="JACEIK010024850">
    <property type="protein sequence ID" value="MCE5166495.1"/>
    <property type="molecule type" value="Genomic_DNA"/>
</dbReference>
<keyword evidence="1" id="KW-0472">Membrane</keyword>
<organism evidence="2 3">
    <name type="scientific">Datura stramonium</name>
    <name type="common">Jimsonweed</name>
    <name type="synonym">Common thornapple</name>
    <dbReference type="NCBI Taxonomy" id="4076"/>
    <lineage>
        <taxon>Eukaryota</taxon>
        <taxon>Viridiplantae</taxon>
        <taxon>Streptophyta</taxon>
        <taxon>Embryophyta</taxon>
        <taxon>Tracheophyta</taxon>
        <taxon>Spermatophyta</taxon>
        <taxon>Magnoliopsida</taxon>
        <taxon>eudicotyledons</taxon>
        <taxon>Gunneridae</taxon>
        <taxon>Pentapetalae</taxon>
        <taxon>asterids</taxon>
        <taxon>lamiids</taxon>
        <taxon>Solanales</taxon>
        <taxon>Solanaceae</taxon>
        <taxon>Solanoideae</taxon>
        <taxon>Datureae</taxon>
        <taxon>Datura</taxon>
    </lineage>
</organism>
<sequence length="70" mass="7965">KCYQSIEGYSMSCSILKDTNGVGKIIGFFYASKIILIHLWRCPLMDGMAFPLNILLTGHCSCLLRRKCYQ</sequence>
<accession>A0ABS8Y729</accession>
<dbReference type="Proteomes" id="UP000823775">
    <property type="component" value="Unassembled WGS sequence"/>
</dbReference>
<keyword evidence="1" id="KW-1133">Transmembrane helix</keyword>
<keyword evidence="1" id="KW-0812">Transmembrane</keyword>
<reference evidence="2 3" key="1">
    <citation type="journal article" date="2021" name="BMC Genomics">
        <title>Datura genome reveals duplications of psychoactive alkaloid biosynthetic genes and high mutation rate following tissue culture.</title>
        <authorList>
            <person name="Rajewski A."/>
            <person name="Carter-House D."/>
            <person name="Stajich J."/>
            <person name="Litt A."/>
        </authorList>
    </citation>
    <scope>NUCLEOTIDE SEQUENCE [LARGE SCALE GENOMIC DNA]</scope>
    <source>
        <strain evidence="2">AR-01</strain>
    </source>
</reference>
<evidence type="ECO:0000313" key="2">
    <source>
        <dbReference type="EMBL" id="MCE5166495.1"/>
    </source>
</evidence>
<comment type="caution">
    <text evidence="2">The sequence shown here is derived from an EMBL/GenBank/DDBJ whole genome shotgun (WGS) entry which is preliminary data.</text>
</comment>
<name>A0ABS8Y729_DATST</name>
<evidence type="ECO:0000256" key="1">
    <source>
        <dbReference type="SAM" id="Phobius"/>
    </source>
</evidence>
<feature type="non-terminal residue" evidence="2">
    <location>
        <position position="1"/>
    </location>
</feature>
<proteinExistence type="predicted"/>
<protein>
    <submittedName>
        <fullName evidence="2">Uncharacterized protein</fullName>
    </submittedName>
</protein>